<accession>A0A2P2E258</accession>
<comment type="caution">
    <text evidence="1">The sequence shown here is derived from an EMBL/GenBank/DDBJ whole genome shotgun (WGS) entry which is preliminary data.</text>
</comment>
<gene>
    <name evidence="1" type="ORF">LPTSP4_24810</name>
</gene>
<dbReference type="AlphaFoldDB" id="A0A2P2E258"/>
<name>A0A2P2E258_9LEPT</name>
<keyword evidence="2" id="KW-1185">Reference proteome</keyword>
<dbReference type="Proteomes" id="UP000245133">
    <property type="component" value="Unassembled WGS sequence"/>
</dbReference>
<proteinExistence type="predicted"/>
<dbReference type="EMBL" id="BFBB01000008">
    <property type="protein sequence ID" value="GBF50950.1"/>
    <property type="molecule type" value="Genomic_DNA"/>
</dbReference>
<evidence type="ECO:0000313" key="2">
    <source>
        <dbReference type="Proteomes" id="UP000245133"/>
    </source>
</evidence>
<evidence type="ECO:0000313" key="1">
    <source>
        <dbReference type="EMBL" id="GBF50950.1"/>
    </source>
</evidence>
<organism evidence="1 2">
    <name type="scientific">Leptospira ryugenii</name>
    <dbReference type="NCBI Taxonomy" id="1917863"/>
    <lineage>
        <taxon>Bacteria</taxon>
        <taxon>Pseudomonadati</taxon>
        <taxon>Spirochaetota</taxon>
        <taxon>Spirochaetia</taxon>
        <taxon>Leptospirales</taxon>
        <taxon>Leptospiraceae</taxon>
        <taxon>Leptospira</taxon>
    </lineage>
</organism>
<protein>
    <submittedName>
        <fullName evidence="1">Uncharacterized protein</fullName>
    </submittedName>
</protein>
<sequence length="75" mass="8438">MDLSREFNDDRPNFIGLEKTPTRARGKLQIPAICHHVGYAQDSSGNAEEECEKKKDLVSFHVESLGNVSKKHSQL</sequence>
<reference evidence="1 2" key="1">
    <citation type="submission" date="2018-02" db="EMBL/GenBank/DDBJ databases">
        <title>Novel Leptospira species isolated from soil and water in Japan.</title>
        <authorList>
            <person name="Nakao R."/>
            <person name="Masuzawa T."/>
        </authorList>
    </citation>
    <scope>NUCLEOTIDE SEQUENCE [LARGE SCALE GENOMIC DNA]</scope>
    <source>
        <strain evidence="1 2">YH101</strain>
    </source>
</reference>